<comment type="caution">
    <text evidence="2">The sequence shown here is derived from an EMBL/GenBank/DDBJ whole genome shotgun (WGS) entry which is preliminary data.</text>
</comment>
<proteinExistence type="predicted"/>
<accession>A0A3M0GHN8</accession>
<protein>
    <submittedName>
        <fullName evidence="2">DUF3810 domain-containing protein</fullName>
    </submittedName>
</protein>
<dbReference type="AlphaFoldDB" id="A0A3M0GHN8"/>
<dbReference type="OrthoDB" id="1048788at2"/>
<name>A0A3M0GHN8_9FLAO</name>
<keyword evidence="1" id="KW-0472">Membrane</keyword>
<dbReference type="EMBL" id="REFV01000001">
    <property type="protein sequence ID" value="RMB64194.1"/>
    <property type="molecule type" value="Genomic_DNA"/>
</dbReference>
<gene>
    <name evidence="2" type="ORF">EAX61_01155</name>
</gene>
<keyword evidence="3" id="KW-1185">Reference proteome</keyword>
<keyword evidence="1" id="KW-0812">Transmembrane</keyword>
<evidence type="ECO:0000256" key="1">
    <source>
        <dbReference type="SAM" id="Phobius"/>
    </source>
</evidence>
<dbReference type="Pfam" id="PF12725">
    <property type="entry name" value="DUF3810"/>
    <property type="match status" value="1"/>
</dbReference>
<reference evidence="2 3" key="1">
    <citation type="submission" date="2018-10" db="EMBL/GenBank/DDBJ databases">
        <title>Dokdonia luteus sp. nov., isolated from sea water.</title>
        <authorList>
            <person name="Zhou L.Y."/>
            <person name="Du Z.J."/>
        </authorList>
    </citation>
    <scope>NUCLEOTIDE SEQUENCE [LARGE SCALE GENOMIC DNA]</scope>
    <source>
        <strain evidence="2 3">SH27</strain>
    </source>
</reference>
<evidence type="ECO:0000313" key="2">
    <source>
        <dbReference type="EMBL" id="RMB64194.1"/>
    </source>
</evidence>
<feature type="transmembrane region" description="Helical" evidence="1">
    <location>
        <begin position="87"/>
        <end position="107"/>
    </location>
</feature>
<evidence type="ECO:0000313" key="3">
    <source>
        <dbReference type="Proteomes" id="UP000281985"/>
    </source>
</evidence>
<feature type="transmembrane region" description="Helical" evidence="1">
    <location>
        <begin position="49"/>
        <end position="75"/>
    </location>
</feature>
<sequence length="370" mass="42639">MKQERKLLFIGLLLFVQMGIVRILAQFPVFIEGYYSNGLYPIISKGFRYALGWLPFSFGDVMYVALIVLALREIFGLFKNRFKTIKLFLLRTLALASIVYFAFHLLWGMNYYRLPLHEAIGIENDYTTDELVNITEKLIAKSNALHAQLSSNDSLPVSYKEVYPQMYPEQSRRVKSAIYANTLQGYASLKPQFPKLNYPPKSVKTSLLSYPLSIMGYSGYLNPITNEAHINGMMPTHRFPVVSCHEMAHQLGFAKENEANFIAVMATLNNEDKFFQYSGSIFALRYCLNDLYRRDAEVAARFRESVTPGILANYQQSRDFWDAMDNPLEPFFKLFYSNYLKANNQPDGIKSYSYMVALLVNYNKAFPETF</sequence>
<dbReference type="InterPro" id="IPR024294">
    <property type="entry name" value="DUF3810"/>
</dbReference>
<organism evidence="2 3">
    <name type="scientific">Dokdonia sinensis</name>
    <dbReference type="NCBI Taxonomy" id="2479847"/>
    <lineage>
        <taxon>Bacteria</taxon>
        <taxon>Pseudomonadati</taxon>
        <taxon>Bacteroidota</taxon>
        <taxon>Flavobacteriia</taxon>
        <taxon>Flavobacteriales</taxon>
        <taxon>Flavobacteriaceae</taxon>
        <taxon>Dokdonia</taxon>
    </lineage>
</organism>
<dbReference type="Proteomes" id="UP000281985">
    <property type="component" value="Unassembled WGS sequence"/>
</dbReference>
<keyword evidence="1" id="KW-1133">Transmembrane helix</keyword>